<organism evidence="2 3">
    <name type="scientific">Uliginosibacterium aquaticum</name>
    <dbReference type="NCBI Taxonomy" id="2731212"/>
    <lineage>
        <taxon>Bacteria</taxon>
        <taxon>Pseudomonadati</taxon>
        <taxon>Pseudomonadota</taxon>
        <taxon>Betaproteobacteria</taxon>
        <taxon>Rhodocyclales</taxon>
        <taxon>Zoogloeaceae</taxon>
        <taxon>Uliginosibacterium</taxon>
    </lineage>
</organism>
<dbReference type="SMART" id="SM00028">
    <property type="entry name" value="TPR"/>
    <property type="match status" value="4"/>
</dbReference>
<protein>
    <submittedName>
        <fullName evidence="2">Tetratricopeptide repeat protein</fullName>
    </submittedName>
</protein>
<dbReference type="RefSeq" id="WP_170021828.1">
    <property type="nucleotide sequence ID" value="NZ_JABCSC020000002.1"/>
</dbReference>
<dbReference type="PANTHER" id="PTHR44809:SF1">
    <property type="entry name" value="PROTEIN O-MANNOSYL-TRANSFERASE TMTC1"/>
    <property type="match status" value="1"/>
</dbReference>
<sequence length="494" mass="54151">MSRADLLAAVQAEERGDLEAAVAAYANVLEQQPDCVEALSNLGAICVRAGQPEEALNFYTQALSHQPGFRPARLNLARTLAQLGRPDEADMHYRQALAQEASPALQVERLQQLVTAGRLQQACAEAETACASSPEEAGLWQVVGNARLYQNQPEAAEAAYRRALEIEGSARARANLAMTLLAQGRFDEAWPYYEARHDSSLLAHDAVRFTEYPWPRWQGEALAGKRILLMGEQGLGDQIQFARFIEPLAASGAHVELVCRAGLRCLLGSAPGLQACHAEAPMAEHFDYWSPLLSLPLHLDDKNPLRTWQYPYLQADAGKRQHWRKQLAEWAGQKKKIGVAWRGAAGNASNRMRSIATEEILELPRRLGAQAMFFSLQKDDASSGELDQLCRGGIIPLGDMQQDFSDTAALACELDLIIAVDTSVAHAAGALGCSLHILLAPGLEWRWGKPGSPHSELYPSARLHWKDSAEGSWNPLLSKLCEELARVWAQNSSA</sequence>
<dbReference type="InterPro" id="IPR011990">
    <property type="entry name" value="TPR-like_helical_dom_sf"/>
</dbReference>
<dbReference type="Pfam" id="PF13432">
    <property type="entry name" value="TPR_16"/>
    <property type="match status" value="1"/>
</dbReference>
<keyword evidence="3" id="KW-1185">Reference proteome</keyword>
<feature type="repeat" description="TPR" evidence="1">
    <location>
        <begin position="36"/>
        <end position="69"/>
    </location>
</feature>
<accession>A0ABX2IGM3</accession>
<dbReference type="SUPFAM" id="SSF48452">
    <property type="entry name" value="TPR-like"/>
    <property type="match status" value="2"/>
</dbReference>
<evidence type="ECO:0000256" key="1">
    <source>
        <dbReference type="PROSITE-ProRule" id="PRU00339"/>
    </source>
</evidence>
<reference evidence="2 3" key="1">
    <citation type="submission" date="2020-06" db="EMBL/GenBank/DDBJ databases">
        <title>Draft genome of Uliginosibacterium sp. IMCC34675.</title>
        <authorList>
            <person name="Song J."/>
        </authorList>
    </citation>
    <scope>NUCLEOTIDE SEQUENCE [LARGE SCALE GENOMIC DNA]</scope>
    <source>
        <strain evidence="2 3">IMCC34675</strain>
    </source>
</reference>
<dbReference type="EMBL" id="JABCSC020000002">
    <property type="protein sequence ID" value="NSL55417.1"/>
    <property type="molecule type" value="Genomic_DNA"/>
</dbReference>
<name>A0ABX2IGM3_9RHOO</name>
<proteinExistence type="predicted"/>
<comment type="caution">
    <text evidence="2">The sequence shown here is derived from an EMBL/GenBank/DDBJ whole genome shotgun (WGS) entry which is preliminary data.</text>
</comment>
<dbReference type="SUPFAM" id="SSF53756">
    <property type="entry name" value="UDP-Glycosyltransferase/glycogen phosphorylase"/>
    <property type="match status" value="1"/>
</dbReference>
<keyword evidence="1" id="KW-0802">TPR repeat</keyword>
<gene>
    <name evidence="2" type="ORF">HJ583_010315</name>
</gene>
<dbReference type="Gene3D" id="3.40.50.2000">
    <property type="entry name" value="Glycogen Phosphorylase B"/>
    <property type="match status" value="1"/>
</dbReference>
<dbReference type="PROSITE" id="PS50005">
    <property type="entry name" value="TPR"/>
    <property type="match status" value="1"/>
</dbReference>
<dbReference type="PANTHER" id="PTHR44809">
    <property type="match status" value="1"/>
</dbReference>
<dbReference type="Proteomes" id="UP000778523">
    <property type="component" value="Unassembled WGS sequence"/>
</dbReference>
<dbReference type="InterPro" id="IPR019734">
    <property type="entry name" value="TPR_rpt"/>
</dbReference>
<dbReference type="Pfam" id="PF14559">
    <property type="entry name" value="TPR_19"/>
    <property type="match status" value="1"/>
</dbReference>
<dbReference type="Gene3D" id="1.25.40.10">
    <property type="entry name" value="Tetratricopeptide repeat domain"/>
    <property type="match status" value="2"/>
</dbReference>
<evidence type="ECO:0000313" key="3">
    <source>
        <dbReference type="Proteomes" id="UP000778523"/>
    </source>
</evidence>
<dbReference type="InterPro" id="IPR052943">
    <property type="entry name" value="TMTC_O-mannosyl-trnsfr"/>
</dbReference>
<evidence type="ECO:0000313" key="2">
    <source>
        <dbReference type="EMBL" id="NSL55417.1"/>
    </source>
</evidence>